<dbReference type="EMBL" id="BOQT01000004">
    <property type="protein sequence ID" value="GIN20298.1"/>
    <property type="molecule type" value="Genomic_DNA"/>
</dbReference>
<comment type="caution">
    <text evidence="1">The sequence shown here is derived from an EMBL/GenBank/DDBJ whole genome shotgun (WGS) entry which is preliminary data.</text>
</comment>
<sequence>MMEIVDITFAKSEYGQVLDLVHTRNIKEILWLITNDLNDFVN</sequence>
<proteinExistence type="predicted"/>
<dbReference type="Proteomes" id="UP000680279">
    <property type="component" value="Unassembled WGS sequence"/>
</dbReference>
<protein>
    <submittedName>
        <fullName evidence="1">Uncharacterized protein</fullName>
    </submittedName>
</protein>
<organism evidence="1 2">
    <name type="scientific">Siminovitchia fordii</name>
    <dbReference type="NCBI Taxonomy" id="254759"/>
    <lineage>
        <taxon>Bacteria</taxon>
        <taxon>Bacillati</taxon>
        <taxon>Bacillota</taxon>
        <taxon>Bacilli</taxon>
        <taxon>Bacillales</taxon>
        <taxon>Bacillaceae</taxon>
        <taxon>Siminovitchia</taxon>
    </lineage>
</organism>
<accession>A0ABQ4K588</accession>
<gene>
    <name evidence="1" type="ORF">J1TS3_14320</name>
</gene>
<evidence type="ECO:0000313" key="1">
    <source>
        <dbReference type="EMBL" id="GIN20298.1"/>
    </source>
</evidence>
<name>A0ABQ4K588_9BACI</name>
<keyword evidence="2" id="KW-1185">Reference proteome</keyword>
<reference evidence="1 2" key="1">
    <citation type="submission" date="2021-03" db="EMBL/GenBank/DDBJ databases">
        <title>Antimicrobial resistance genes in bacteria isolated from Japanese honey, and their potential for conferring macrolide and lincosamide resistance in the American foulbrood pathogen Paenibacillus larvae.</title>
        <authorList>
            <person name="Okamoto M."/>
            <person name="Kumagai M."/>
            <person name="Kanamori H."/>
            <person name="Takamatsu D."/>
        </authorList>
    </citation>
    <scope>NUCLEOTIDE SEQUENCE [LARGE SCALE GENOMIC DNA]</scope>
    <source>
        <strain evidence="1 2">J1TS3</strain>
    </source>
</reference>
<evidence type="ECO:0000313" key="2">
    <source>
        <dbReference type="Proteomes" id="UP000680279"/>
    </source>
</evidence>